<dbReference type="PANTHER" id="PTHR46525:SF18">
    <property type="entry name" value="SENESCENCE REGULATOR S40"/>
    <property type="match status" value="1"/>
</dbReference>
<gene>
    <name evidence="3" type="ORF">D0Y65_019027</name>
</gene>
<dbReference type="Pfam" id="PF04520">
    <property type="entry name" value="Senescence_reg"/>
    <property type="match status" value="1"/>
</dbReference>
<evidence type="ECO:0000256" key="1">
    <source>
        <dbReference type="ARBA" id="ARBA00034773"/>
    </source>
</evidence>
<dbReference type="Proteomes" id="UP000289340">
    <property type="component" value="Chromosome 7"/>
</dbReference>
<dbReference type="PANTHER" id="PTHR46525">
    <property type="entry name" value="EMB|CAB72159.1"/>
    <property type="match status" value="1"/>
</dbReference>
<keyword evidence="4" id="KW-1185">Reference proteome</keyword>
<sequence>MKLEIERKKKSYKYTSTTMLAAYAKAKPEAPMAKGRKFPTTTGSERFLGLGMGTTTTTYSSQGSAAADRSEFWEEDVWSTAEHRDGDVNACPGEWEACAPPRRRNNRENCNVGGLSLAFEDGSGGGTRIVHHQYRAQHDAVSRQRQMATSAPVNVPDWSKILRADSVESLHGMDDGFDENNESEMVPPHEYLARSRKMAANSVFEGVGRTLKGRDMRRVRDAVWSQTGFDG</sequence>
<reference evidence="3 4" key="1">
    <citation type="submission" date="2018-09" db="EMBL/GenBank/DDBJ databases">
        <title>A high-quality reference genome of wild soybean provides a powerful tool to mine soybean genomes.</title>
        <authorList>
            <person name="Xie M."/>
            <person name="Chung C.Y.L."/>
            <person name="Li M.-W."/>
            <person name="Wong F.-L."/>
            <person name="Chan T.-F."/>
            <person name="Lam H.-M."/>
        </authorList>
    </citation>
    <scope>NUCLEOTIDE SEQUENCE [LARGE SCALE GENOMIC DNA]</scope>
    <source>
        <strain evidence="4">cv. W05</strain>
        <tissue evidence="3">Hypocotyl of etiolated seedlings</tissue>
    </source>
</reference>
<comment type="caution">
    <text evidence="3">The sequence shown here is derived from an EMBL/GenBank/DDBJ whole genome shotgun (WGS) entry which is preliminary data.</text>
</comment>
<comment type="similarity">
    <text evidence="1">Belongs to the senescence regulator S40 family.</text>
</comment>
<name>A0A445K1S5_GLYSO</name>
<dbReference type="GO" id="GO:0010150">
    <property type="term" value="P:leaf senescence"/>
    <property type="evidence" value="ECO:0007669"/>
    <property type="project" value="UniProtKB-ARBA"/>
</dbReference>
<dbReference type="AlphaFoldDB" id="A0A445K1S5"/>
<evidence type="ECO:0000256" key="2">
    <source>
        <dbReference type="SAM" id="MobiDB-lite"/>
    </source>
</evidence>
<protein>
    <recommendedName>
        <fullName evidence="5">Senescence regulator S40</fullName>
    </recommendedName>
</protein>
<dbReference type="EMBL" id="QZWG01000007">
    <property type="protein sequence ID" value="RZC04707.1"/>
    <property type="molecule type" value="Genomic_DNA"/>
</dbReference>
<feature type="region of interest" description="Disordered" evidence="2">
    <location>
        <begin position="30"/>
        <end position="49"/>
    </location>
</feature>
<evidence type="ECO:0000313" key="4">
    <source>
        <dbReference type="Proteomes" id="UP000289340"/>
    </source>
</evidence>
<dbReference type="InterPro" id="IPR007608">
    <property type="entry name" value="Senescence_reg_S40"/>
</dbReference>
<evidence type="ECO:0008006" key="5">
    <source>
        <dbReference type="Google" id="ProtNLM"/>
    </source>
</evidence>
<evidence type="ECO:0000313" key="3">
    <source>
        <dbReference type="EMBL" id="RZC04707.1"/>
    </source>
</evidence>
<organism evidence="3 4">
    <name type="scientific">Glycine soja</name>
    <name type="common">Wild soybean</name>
    <dbReference type="NCBI Taxonomy" id="3848"/>
    <lineage>
        <taxon>Eukaryota</taxon>
        <taxon>Viridiplantae</taxon>
        <taxon>Streptophyta</taxon>
        <taxon>Embryophyta</taxon>
        <taxon>Tracheophyta</taxon>
        <taxon>Spermatophyta</taxon>
        <taxon>Magnoliopsida</taxon>
        <taxon>eudicotyledons</taxon>
        <taxon>Gunneridae</taxon>
        <taxon>Pentapetalae</taxon>
        <taxon>rosids</taxon>
        <taxon>fabids</taxon>
        <taxon>Fabales</taxon>
        <taxon>Fabaceae</taxon>
        <taxon>Papilionoideae</taxon>
        <taxon>50 kb inversion clade</taxon>
        <taxon>NPAAA clade</taxon>
        <taxon>indigoferoid/millettioid clade</taxon>
        <taxon>Phaseoleae</taxon>
        <taxon>Glycine</taxon>
        <taxon>Glycine subgen. Soja</taxon>
    </lineage>
</organism>
<proteinExistence type="inferred from homology"/>
<accession>A0A445K1S5</accession>